<dbReference type="PaxDb" id="4081-Solyc12g013930.1.1"/>
<reference evidence="2" key="1">
    <citation type="journal article" date="2012" name="Nature">
        <title>The tomato genome sequence provides insights into fleshy fruit evolution.</title>
        <authorList>
            <consortium name="Tomato Genome Consortium"/>
        </authorList>
    </citation>
    <scope>NUCLEOTIDE SEQUENCE [LARGE SCALE GENOMIC DNA]</scope>
    <source>
        <strain evidence="2">cv. Heinz 1706</strain>
    </source>
</reference>
<dbReference type="InParanoid" id="A0A3Q7J4E6"/>
<dbReference type="Gramene" id="Solyc12g013930.2.1">
    <property type="protein sequence ID" value="Solyc12g013930.2.1"/>
    <property type="gene ID" value="Solyc12g013930.2"/>
</dbReference>
<evidence type="ECO:0000256" key="1">
    <source>
        <dbReference type="SAM" id="MobiDB-lite"/>
    </source>
</evidence>
<feature type="region of interest" description="Disordered" evidence="1">
    <location>
        <begin position="217"/>
        <end position="242"/>
    </location>
</feature>
<sequence>MEDTSNKVISRTLSDDLLELMEKESISEISQRMNDAKEIDFVKPTNTLVTSQELTDAGNTTFIEQTFEQQWPCNVTMHTQEQQLALPMEAMDDYYGNELTHALTSVSDFVPGYIEVGNDASVFVDNTLVTSPELIEAVNTTFIEQTFEQQWPPNVTTHTQEEQLTLPMEAIDYYYGNELTHALRDFVPGYIEGGTDASVFVDTNQINSWNILGEQQTMDSPERSLRRQGKQPMVETGRKSKSPLSSLGLVRFRKIFSKKYFFF</sequence>
<organism evidence="2">
    <name type="scientific">Solanum lycopersicum</name>
    <name type="common">Tomato</name>
    <name type="synonym">Lycopersicon esculentum</name>
    <dbReference type="NCBI Taxonomy" id="4081"/>
    <lineage>
        <taxon>Eukaryota</taxon>
        <taxon>Viridiplantae</taxon>
        <taxon>Streptophyta</taxon>
        <taxon>Embryophyta</taxon>
        <taxon>Tracheophyta</taxon>
        <taxon>Spermatophyta</taxon>
        <taxon>Magnoliopsida</taxon>
        <taxon>eudicotyledons</taxon>
        <taxon>Gunneridae</taxon>
        <taxon>Pentapetalae</taxon>
        <taxon>asterids</taxon>
        <taxon>lamiids</taxon>
        <taxon>Solanales</taxon>
        <taxon>Solanaceae</taxon>
        <taxon>Solanoideae</taxon>
        <taxon>Solaneae</taxon>
        <taxon>Solanum</taxon>
        <taxon>Solanum subgen. Lycopersicon</taxon>
    </lineage>
</organism>
<keyword evidence="3" id="KW-1185">Reference proteome</keyword>
<accession>A0A3Q7J4E6</accession>
<dbReference type="AlphaFoldDB" id="A0A3Q7J4E6"/>
<dbReference type="Proteomes" id="UP000004994">
    <property type="component" value="Chromosome 12"/>
</dbReference>
<evidence type="ECO:0000313" key="2">
    <source>
        <dbReference type="EnsemblPlants" id="Solyc12g013930.2.1"/>
    </source>
</evidence>
<reference evidence="2" key="2">
    <citation type="submission" date="2019-01" db="UniProtKB">
        <authorList>
            <consortium name="EnsemblPlants"/>
        </authorList>
    </citation>
    <scope>IDENTIFICATION</scope>
    <source>
        <strain evidence="2">cv. Heinz 1706</strain>
    </source>
</reference>
<dbReference type="EnsemblPlants" id="Solyc12g013930.2.1">
    <property type="protein sequence ID" value="Solyc12g013930.2.1"/>
    <property type="gene ID" value="Solyc12g013930.2"/>
</dbReference>
<name>A0A3Q7J4E6_SOLLC</name>
<evidence type="ECO:0000313" key="3">
    <source>
        <dbReference type="Proteomes" id="UP000004994"/>
    </source>
</evidence>
<proteinExistence type="predicted"/>
<protein>
    <submittedName>
        <fullName evidence="2">Uncharacterized protein</fullName>
    </submittedName>
</protein>